<dbReference type="CDD" id="cd00427">
    <property type="entry name" value="Ribosomal_L29_HIP"/>
    <property type="match status" value="1"/>
</dbReference>
<feature type="region of interest" description="Disordered" evidence="6">
    <location>
        <begin position="1"/>
        <end position="23"/>
    </location>
</feature>
<dbReference type="InterPro" id="IPR018254">
    <property type="entry name" value="Ribosomal_uL29_CS"/>
</dbReference>
<reference evidence="7" key="1">
    <citation type="submission" date="2020-10" db="EMBL/GenBank/DDBJ databases">
        <authorList>
            <person name="Gilroy R."/>
        </authorList>
    </citation>
    <scope>NUCLEOTIDE SEQUENCE</scope>
    <source>
        <strain evidence="7">10669</strain>
    </source>
</reference>
<dbReference type="GO" id="GO:0022625">
    <property type="term" value="C:cytosolic large ribosomal subunit"/>
    <property type="evidence" value="ECO:0007669"/>
    <property type="project" value="TreeGrafter"/>
</dbReference>
<gene>
    <name evidence="5 7" type="primary">rpmC</name>
    <name evidence="7" type="ORF">IAC75_02480</name>
</gene>
<evidence type="ECO:0000256" key="2">
    <source>
        <dbReference type="ARBA" id="ARBA00022980"/>
    </source>
</evidence>
<evidence type="ECO:0000256" key="5">
    <source>
        <dbReference type="HAMAP-Rule" id="MF_00374"/>
    </source>
</evidence>
<comment type="similarity">
    <text evidence="1 5">Belongs to the universal ribosomal protein uL29 family.</text>
</comment>
<dbReference type="InterPro" id="IPR001854">
    <property type="entry name" value="Ribosomal_uL29"/>
</dbReference>
<evidence type="ECO:0000313" key="7">
    <source>
        <dbReference type="EMBL" id="HIV04000.1"/>
    </source>
</evidence>
<dbReference type="FunFam" id="1.10.287.310:FF:000001">
    <property type="entry name" value="50S ribosomal protein L29"/>
    <property type="match status" value="1"/>
</dbReference>
<dbReference type="EMBL" id="DVOG01000064">
    <property type="protein sequence ID" value="HIV04000.1"/>
    <property type="molecule type" value="Genomic_DNA"/>
</dbReference>
<evidence type="ECO:0000256" key="4">
    <source>
        <dbReference type="ARBA" id="ARBA00035204"/>
    </source>
</evidence>
<evidence type="ECO:0000256" key="1">
    <source>
        <dbReference type="ARBA" id="ARBA00009254"/>
    </source>
</evidence>
<proteinExistence type="inferred from homology"/>
<dbReference type="PANTHER" id="PTHR10916">
    <property type="entry name" value="60S RIBOSOMAL PROTEIN L35/50S RIBOSOMAL PROTEIN L29"/>
    <property type="match status" value="1"/>
</dbReference>
<dbReference type="InterPro" id="IPR036049">
    <property type="entry name" value="Ribosomal_uL29_sf"/>
</dbReference>
<dbReference type="AlphaFoldDB" id="A0A9D1T0W9"/>
<reference evidence="7" key="2">
    <citation type="journal article" date="2021" name="PeerJ">
        <title>Extensive microbial diversity within the chicken gut microbiome revealed by metagenomics and culture.</title>
        <authorList>
            <person name="Gilroy R."/>
            <person name="Ravi A."/>
            <person name="Getino M."/>
            <person name="Pursley I."/>
            <person name="Horton D.L."/>
            <person name="Alikhan N.F."/>
            <person name="Baker D."/>
            <person name="Gharbi K."/>
            <person name="Hall N."/>
            <person name="Watson M."/>
            <person name="Adriaenssens E.M."/>
            <person name="Foster-Nyarko E."/>
            <person name="Jarju S."/>
            <person name="Secka A."/>
            <person name="Antonio M."/>
            <person name="Oren A."/>
            <person name="Chaudhuri R.R."/>
            <person name="La Ragione R."/>
            <person name="Hildebrand F."/>
            <person name="Pallen M.J."/>
        </authorList>
    </citation>
    <scope>NUCLEOTIDE SEQUENCE</scope>
    <source>
        <strain evidence="7">10669</strain>
    </source>
</reference>
<dbReference type="Gene3D" id="1.10.287.310">
    <property type="match status" value="1"/>
</dbReference>
<dbReference type="NCBIfam" id="TIGR00012">
    <property type="entry name" value="L29"/>
    <property type="match status" value="1"/>
</dbReference>
<dbReference type="PANTHER" id="PTHR10916:SF0">
    <property type="entry name" value="LARGE RIBOSOMAL SUBUNIT PROTEIN UL29C"/>
    <property type="match status" value="1"/>
</dbReference>
<feature type="compositionally biased region" description="Basic and acidic residues" evidence="6">
    <location>
        <begin position="14"/>
        <end position="23"/>
    </location>
</feature>
<evidence type="ECO:0000313" key="8">
    <source>
        <dbReference type="Proteomes" id="UP000886812"/>
    </source>
</evidence>
<dbReference type="SUPFAM" id="SSF46561">
    <property type="entry name" value="Ribosomal protein L29 (L29p)"/>
    <property type="match status" value="1"/>
</dbReference>
<protein>
    <recommendedName>
        <fullName evidence="4 5">Large ribosomal subunit protein uL29</fullName>
    </recommendedName>
</protein>
<accession>A0A9D1T0W9</accession>
<keyword evidence="3 5" id="KW-0687">Ribonucleoprotein</keyword>
<sequence length="70" mass="8175">MSNKKNNASAIREMTPEELSKTLREDREELLSLRLRKNTGQVDNPARIRTLRREIARLETVAREKRSAAR</sequence>
<evidence type="ECO:0000256" key="6">
    <source>
        <dbReference type="SAM" id="MobiDB-lite"/>
    </source>
</evidence>
<dbReference type="GO" id="GO:0003735">
    <property type="term" value="F:structural constituent of ribosome"/>
    <property type="evidence" value="ECO:0007669"/>
    <property type="project" value="InterPro"/>
</dbReference>
<dbReference type="Proteomes" id="UP000886812">
    <property type="component" value="Unassembled WGS sequence"/>
</dbReference>
<comment type="caution">
    <text evidence="7">The sequence shown here is derived from an EMBL/GenBank/DDBJ whole genome shotgun (WGS) entry which is preliminary data.</text>
</comment>
<evidence type="ECO:0000256" key="3">
    <source>
        <dbReference type="ARBA" id="ARBA00023274"/>
    </source>
</evidence>
<dbReference type="GO" id="GO:0006412">
    <property type="term" value="P:translation"/>
    <property type="evidence" value="ECO:0007669"/>
    <property type="project" value="UniProtKB-UniRule"/>
</dbReference>
<name>A0A9D1T0W9_9BACT</name>
<dbReference type="PROSITE" id="PS00579">
    <property type="entry name" value="RIBOSOMAL_L29"/>
    <property type="match status" value="1"/>
</dbReference>
<dbReference type="HAMAP" id="MF_00374">
    <property type="entry name" value="Ribosomal_uL29"/>
    <property type="match status" value="1"/>
</dbReference>
<dbReference type="Pfam" id="PF00831">
    <property type="entry name" value="Ribosomal_L29"/>
    <property type="match status" value="1"/>
</dbReference>
<keyword evidence="2 5" id="KW-0689">Ribosomal protein</keyword>
<dbReference type="InterPro" id="IPR050063">
    <property type="entry name" value="Ribosomal_protein_uL29"/>
</dbReference>
<organism evidence="7 8">
    <name type="scientific">Candidatus Spyradosoma merdigallinarum</name>
    <dbReference type="NCBI Taxonomy" id="2840950"/>
    <lineage>
        <taxon>Bacteria</taxon>
        <taxon>Pseudomonadati</taxon>
        <taxon>Verrucomicrobiota</taxon>
        <taxon>Opitutia</taxon>
        <taxon>Opitutia incertae sedis</taxon>
        <taxon>Candidatus Spyradosoma</taxon>
    </lineage>
</organism>